<dbReference type="EMBL" id="ASWH01000002">
    <property type="protein sequence ID" value="EOW79280.1"/>
    <property type="molecule type" value="Genomic_DNA"/>
</dbReference>
<evidence type="ECO:0000313" key="1">
    <source>
        <dbReference type="EMBL" id="EOI58843.1"/>
    </source>
</evidence>
<organism evidence="1 3">
    <name type="scientific">Enterococcus gilvus ATCC BAA-350</name>
    <dbReference type="NCBI Taxonomy" id="1158614"/>
    <lineage>
        <taxon>Bacteria</taxon>
        <taxon>Bacillati</taxon>
        <taxon>Bacillota</taxon>
        <taxon>Bacilli</taxon>
        <taxon>Lactobacillales</taxon>
        <taxon>Enterococcaceae</taxon>
        <taxon>Enterococcus</taxon>
    </lineage>
</organism>
<dbReference type="HOGENOM" id="CLU_2057762_0_0_9"/>
<keyword evidence="4" id="KW-1185">Reference proteome</keyword>
<reference evidence="1 3" key="1">
    <citation type="submission" date="2013-02" db="EMBL/GenBank/DDBJ databases">
        <title>The Genome Sequence of Enterococcus gilvus ATCC BAA-350.</title>
        <authorList>
            <consortium name="The Broad Institute Genome Sequencing Platform"/>
            <consortium name="The Broad Institute Genome Sequencing Center for Infectious Disease"/>
            <person name="Earl A.M."/>
            <person name="Gilmore M.S."/>
            <person name="Lebreton F."/>
            <person name="Walker B."/>
            <person name="Young S.K."/>
            <person name="Zeng Q."/>
            <person name="Gargeya S."/>
            <person name="Fitzgerald M."/>
            <person name="Haas B."/>
            <person name="Abouelleil A."/>
            <person name="Alvarado L."/>
            <person name="Arachchi H.M."/>
            <person name="Berlin A.M."/>
            <person name="Chapman S.B."/>
            <person name="Dewar J."/>
            <person name="Goldberg J."/>
            <person name="Griggs A."/>
            <person name="Gujja S."/>
            <person name="Hansen M."/>
            <person name="Howarth C."/>
            <person name="Imamovic A."/>
            <person name="Larimer J."/>
            <person name="McCowan C."/>
            <person name="Murphy C."/>
            <person name="Neiman D."/>
            <person name="Pearson M."/>
            <person name="Priest M."/>
            <person name="Roberts A."/>
            <person name="Saif S."/>
            <person name="Shea T."/>
            <person name="Sisk P."/>
            <person name="Sykes S."/>
            <person name="Wortman J."/>
            <person name="Nusbaum C."/>
            <person name="Birren B."/>
        </authorList>
    </citation>
    <scope>NUCLEOTIDE SEQUENCE [LARGE SCALE GENOMIC DNA]</scope>
    <source>
        <strain evidence="1 3">ATCC BAA-350</strain>
    </source>
</reference>
<dbReference type="Proteomes" id="UP000014160">
    <property type="component" value="Unassembled WGS sequence"/>
</dbReference>
<dbReference type="eggNOG" id="ENOG50345F7">
    <property type="taxonomic scope" value="Bacteria"/>
</dbReference>
<dbReference type="PATRIC" id="fig|1158614.3.peg.23"/>
<protein>
    <submittedName>
        <fullName evidence="1">Uncharacterized protein</fullName>
    </submittedName>
</protein>
<accession>R2XWC3</accession>
<evidence type="ECO:0000313" key="4">
    <source>
        <dbReference type="Proteomes" id="UP000014160"/>
    </source>
</evidence>
<gene>
    <name evidence="2" type="ORF">I592_03419</name>
    <name evidence="1" type="ORF">UKC_00028</name>
</gene>
<comment type="caution">
    <text evidence="1">The sequence shown here is derived from an EMBL/GenBank/DDBJ whole genome shotgun (WGS) entry which is preliminary data.</text>
</comment>
<evidence type="ECO:0000313" key="3">
    <source>
        <dbReference type="Proteomes" id="UP000013750"/>
    </source>
</evidence>
<reference evidence="2 4" key="2">
    <citation type="submission" date="2013-03" db="EMBL/GenBank/DDBJ databases">
        <title>The Genome Sequence of Enterococcus gilvus ATCC BAA-350 (PacBio/Illumina hybrid assembly).</title>
        <authorList>
            <consortium name="The Broad Institute Genomics Platform"/>
            <consortium name="The Broad Institute Genome Sequencing Center for Infectious Disease"/>
            <person name="Earl A."/>
            <person name="Russ C."/>
            <person name="Gilmore M."/>
            <person name="Surin D."/>
            <person name="Walker B."/>
            <person name="Young S."/>
            <person name="Zeng Q."/>
            <person name="Gargeya S."/>
            <person name="Fitzgerald M."/>
            <person name="Haas B."/>
            <person name="Abouelleil A."/>
            <person name="Allen A.W."/>
            <person name="Alvarado L."/>
            <person name="Arachchi H.M."/>
            <person name="Berlin A.M."/>
            <person name="Chapman S.B."/>
            <person name="Gainer-Dewar J."/>
            <person name="Goldberg J."/>
            <person name="Griggs A."/>
            <person name="Gujja S."/>
            <person name="Hansen M."/>
            <person name="Howarth C."/>
            <person name="Imamovic A."/>
            <person name="Ireland A."/>
            <person name="Larimer J."/>
            <person name="McCowan C."/>
            <person name="Murphy C."/>
            <person name="Pearson M."/>
            <person name="Poon T.W."/>
            <person name="Priest M."/>
            <person name="Roberts A."/>
            <person name="Saif S."/>
            <person name="Shea T."/>
            <person name="Sisk P."/>
            <person name="Sykes S."/>
            <person name="Wortman J."/>
            <person name="Nusbaum C."/>
            <person name="Birren B."/>
        </authorList>
    </citation>
    <scope>NUCLEOTIDE SEQUENCE [LARGE SCALE GENOMIC DNA]</scope>
    <source>
        <strain evidence="2 4">ATCC BAA-350</strain>
    </source>
</reference>
<proteinExistence type="predicted"/>
<evidence type="ECO:0000313" key="2">
    <source>
        <dbReference type="EMBL" id="EOW79280.1"/>
    </source>
</evidence>
<dbReference type="AlphaFoldDB" id="R2XWC3"/>
<dbReference type="Proteomes" id="UP000013750">
    <property type="component" value="Unassembled WGS sequence"/>
</dbReference>
<sequence>MVLFDDLLIHTCELTLPGEKYVGKDDWGRPIYEKHAPKTVKCRYMTKKVYVRNSSGADRVIEMSLHLTPDTIVDPQMIVGNIKDDKGNLLTTAKLEVDAITSHYDDRTLHHYKILLKGAE</sequence>
<name>R2XWC3_9ENTE</name>
<dbReference type="EMBL" id="AJDQ01000002">
    <property type="protein sequence ID" value="EOI58843.1"/>
    <property type="molecule type" value="Genomic_DNA"/>
</dbReference>